<name>A0A0P9C8H2_DROAN</name>
<dbReference type="EMBL" id="CH902617">
    <property type="protein sequence ID" value="KPU79778.1"/>
    <property type="molecule type" value="Genomic_DNA"/>
</dbReference>
<feature type="signal peptide" evidence="1">
    <location>
        <begin position="1"/>
        <end position="20"/>
    </location>
</feature>
<evidence type="ECO:0008006" key="4">
    <source>
        <dbReference type="Google" id="ProtNLM"/>
    </source>
</evidence>
<dbReference type="Proteomes" id="UP000007801">
    <property type="component" value="Unassembled WGS sequence"/>
</dbReference>
<evidence type="ECO:0000256" key="1">
    <source>
        <dbReference type="SAM" id="SignalP"/>
    </source>
</evidence>
<evidence type="ECO:0000313" key="3">
    <source>
        <dbReference type="Proteomes" id="UP000007801"/>
    </source>
</evidence>
<gene>
    <name evidence="2" type="primary">Dana\GF27988</name>
    <name evidence="2" type="ORF">GF27988</name>
</gene>
<evidence type="ECO:0000313" key="2">
    <source>
        <dbReference type="EMBL" id="KPU79778.1"/>
    </source>
</evidence>
<feature type="chain" id="PRO_5006155794" description="WAP domain-containing protein" evidence="1">
    <location>
        <begin position="21"/>
        <end position="96"/>
    </location>
</feature>
<reference evidence="2 3" key="1">
    <citation type="journal article" date="2007" name="Nature">
        <title>Evolution of genes and genomes on the Drosophila phylogeny.</title>
        <authorList>
            <consortium name="Drosophila 12 Genomes Consortium"/>
            <person name="Clark A.G."/>
            <person name="Eisen M.B."/>
            <person name="Smith D.R."/>
            <person name="Bergman C.M."/>
            <person name="Oliver B."/>
            <person name="Markow T.A."/>
            <person name="Kaufman T.C."/>
            <person name="Kellis M."/>
            <person name="Gelbart W."/>
            <person name="Iyer V.N."/>
            <person name="Pollard D.A."/>
            <person name="Sackton T.B."/>
            <person name="Larracuente A.M."/>
            <person name="Singh N.D."/>
            <person name="Abad J.P."/>
            <person name="Abt D.N."/>
            <person name="Adryan B."/>
            <person name="Aguade M."/>
            <person name="Akashi H."/>
            <person name="Anderson W.W."/>
            <person name="Aquadro C.F."/>
            <person name="Ardell D.H."/>
            <person name="Arguello R."/>
            <person name="Artieri C.G."/>
            <person name="Barbash D.A."/>
            <person name="Barker D."/>
            <person name="Barsanti P."/>
            <person name="Batterham P."/>
            <person name="Batzoglou S."/>
            <person name="Begun D."/>
            <person name="Bhutkar A."/>
            <person name="Blanco E."/>
            <person name="Bosak S.A."/>
            <person name="Bradley R.K."/>
            <person name="Brand A.D."/>
            <person name="Brent M.R."/>
            <person name="Brooks A.N."/>
            <person name="Brown R.H."/>
            <person name="Butlin R.K."/>
            <person name="Caggese C."/>
            <person name="Calvi B.R."/>
            <person name="Bernardo de Carvalho A."/>
            <person name="Caspi A."/>
            <person name="Castrezana S."/>
            <person name="Celniker S.E."/>
            <person name="Chang J.L."/>
            <person name="Chapple C."/>
            <person name="Chatterji S."/>
            <person name="Chinwalla A."/>
            <person name="Civetta A."/>
            <person name="Clifton S.W."/>
            <person name="Comeron J.M."/>
            <person name="Costello J.C."/>
            <person name="Coyne J.A."/>
            <person name="Daub J."/>
            <person name="David R.G."/>
            <person name="Delcher A.L."/>
            <person name="Delehaunty K."/>
            <person name="Do C.B."/>
            <person name="Ebling H."/>
            <person name="Edwards K."/>
            <person name="Eickbush T."/>
            <person name="Evans J.D."/>
            <person name="Filipski A."/>
            <person name="Findeiss S."/>
            <person name="Freyhult E."/>
            <person name="Fulton L."/>
            <person name="Fulton R."/>
            <person name="Garcia A.C."/>
            <person name="Gardiner A."/>
            <person name="Garfield D.A."/>
            <person name="Garvin B.E."/>
            <person name="Gibson G."/>
            <person name="Gilbert D."/>
            <person name="Gnerre S."/>
            <person name="Godfrey J."/>
            <person name="Good R."/>
            <person name="Gotea V."/>
            <person name="Gravely B."/>
            <person name="Greenberg A.J."/>
            <person name="Griffiths-Jones S."/>
            <person name="Gross S."/>
            <person name="Guigo R."/>
            <person name="Gustafson E.A."/>
            <person name="Haerty W."/>
            <person name="Hahn M.W."/>
            <person name="Halligan D.L."/>
            <person name="Halpern A.L."/>
            <person name="Halter G.M."/>
            <person name="Han M.V."/>
            <person name="Heger A."/>
            <person name="Hillier L."/>
            <person name="Hinrichs A.S."/>
            <person name="Holmes I."/>
            <person name="Hoskins R.A."/>
            <person name="Hubisz M.J."/>
            <person name="Hultmark D."/>
            <person name="Huntley M.A."/>
            <person name="Jaffe D.B."/>
            <person name="Jagadeeshan S."/>
            <person name="Jeck W.R."/>
            <person name="Johnson J."/>
            <person name="Jones C.D."/>
            <person name="Jordan W.C."/>
            <person name="Karpen G.H."/>
            <person name="Kataoka E."/>
            <person name="Keightley P.D."/>
            <person name="Kheradpour P."/>
            <person name="Kirkness E.F."/>
            <person name="Koerich L.B."/>
            <person name="Kristiansen K."/>
            <person name="Kudrna D."/>
            <person name="Kulathinal R.J."/>
            <person name="Kumar S."/>
            <person name="Kwok R."/>
            <person name="Lander E."/>
            <person name="Langley C.H."/>
            <person name="Lapoint R."/>
            <person name="Lazzaro B.P."/>
            <person name="Lee S.J."/>
            <person name="Levesque L."/>
            <person name="Li R."/>
            <person name="Lin C.F."/>
            <person name="Lin M.F."/>
            <person name="Lindblad-Toh K."/>
            <person name="Llopart A."/>
            <person name="Long M."/>
            <person name="Low L."/>
            <person name="Lozovsky E."/>
            <person name="Lu J."/>
            <person name="Luo M."/>
            <person name="Machado C.A."/>
            <person name="Makalowski W."/>
            <person name="Marzo M."/>
            <person name="Matsuda M."/>
            <person name="Matzkin L."/>
            <person name="McAllister B."/>
            <person name="McBride C.S."/>
            <person name="McKernan B."/>
            <person name="McKernan K."/>
            <person name="Mendez-Lago M."/>
            <person name="Minx P."/>
            <person name="Mollenhauer M.U."/>
            <person name="Montooth K."/>
            <person name="Mount S.M."/>
            <person name="Mu X."/>
            <person name="Myers E."/>
            <person name="Negre B."/>
            <person name="Newfeld S."/>
            <person name="Nielsen R."/>
            <person name="Noor M.A."/>
            <person name="O'Grady P."/>
            <person name="Pachter L."/>
            <person name="Papaceit M."/>
            <person name="Parisi M.J."/>
            <person name="Parisi M."/>
            <person name="Parts L."/>
            <person name="Pedersen J.S."/>
            <person name="Pesole G."/>
            <person name="Phillippy A.M."/>
            <person name="Ponting C.P."/>
            <person name="Pop M."/>
            <person name="Porcelli D."/>
            <person name="Powell J.R."/>
            <person name="Prohaska S."/>
            <person name="Pruitt K."/>
            <person name="Puig M."/>
            <person name="Quesneville H."/>
            <person name="Ram K.R."/>
            <person name="Rand D."/>
            <person name="Rasmussen M.D."/>
            <person name="Reed L.K."/>
            <person name="Reenan R."/>
            <person name="Reily A."/>
            <person name="Remington K.A."/>
            <person name="Rieger T.T."/>
            <person name="Ritchie M.G."/>
            <person name="Robin C."/>
            <person name="Rogers Y.H."/>
            <person name="Rohde C."/>
            <person name="Rozas J."/>
            <person name="Rubenfield M.J."/>
            <person name="Ruiz A."/>
            <person name="Russo S."/>
            <person name="Salzberg S.L."/>
            <person name="Sanchez-Gracia A."/>
            <person name="Saranga D.J."/>
            <person name="Sato H."/>
            <person name="Schaeffer S.W."/>
            <person name="Schatz M.C."/>
            <person name="Schlenke T."/>
            <person name="Schwartz R."/>
            <person name="Segarra C."/>
            <person name="Singh R.S."/>
            <person name="Sirot L."/>
            <person name="Sirota M."/>
            <person name="Sisneros N.B."/>
            <person name="Smith C.D."/>
            <person name="Smith T.F."/>
            <person name="Spieth J."/>
            <person name="Stage D.E."/>
            <person name="Stark A."/>
            <person name="Stephan W."/>
            <person name="Strausberg R.L."/>
            <person name="Strempel S."/>
            <person name="Sturgill D."/>
            <person name="Sutton G."/>
            <person name="Sutton G.G."/>
            <person name="Tao W."/>
            <person name="Teichmann S."/>
            <person name="Tobari Y.N."/>
            <person name="Tomimura Y."/>
            <person name="Tsolas J.M."/>
            <person name="Valente V.L."/>
            <person name="Venter E."/>
            <person name="Venter J.C."/>
            <person name="Vicario S."/>
            <person name="Vieira F.G."/>
            <person name="Vilella A.J."/>
            <person name="Villasante A."/>
            <person name="Walenz B."/>
            <person name="Wang J."/>
            <person name="Wasserman M."/>
            <person name="Watts T."/>
            <person name="Wilson D."/>
            <person name="Wilson R.K."/>
            <person name="Wing R.A."/>
            <person name="Wolfner M.F."/>
            <person name="Wong A."/>
            <person name="Wong G.K."/>
            <person name="Wu C.I."/>
            <person name="Wu G."/>
            <person name="Yamamoto D."/>
            <person name="Yang H.P."/>
            <person name="Yang S.P."/>
            <person name="Yorke J.A."/>
            <person name="Yoshida K."/>
            <person name="Zdobnov E."/>
            <person name="Zhang P."/>
            <person name="Zhang Y."/>
            <person name="Zimin A.V."/>
            <person name="Baldwin J."/>
            <person name="Abdouelleil A."/>
            <person name="Abdulkadir J."/>
            <person name="Abebe A."/>
            <person name="Abera B."/>
            <person name="Abreu J."/>
            <person name="Acer S.C."/>
            <person name="Aftuck L."/>
            <person name="Alexander A."/>
            <person name="An P."/>
            <person name="Anderson E."/>
            <person name="Anderson S."/>
            <person name="Arachi H."/>
            <person name="Azer M."/>
            <person name="Bachantsang P."/>
            <person name="Barry A."/>
            <person name="Bayul T."/>
            <person name="Berlin A."/>
            <person name="Bessette D."/>
            <person name="Bloom T."/>
            <person name="Blye J."/>
            <person name="Boguslavskiy L."/>
            <person name="Bonnet C."/>
            <person name="Boukhgalter B."/>
            <person name="Bourzgui I."/>
            <person name="Brown A."/>
            <person name="Cahill P."/>
            <person name="Channer S."/>
            <person name="Cheshatsang Y."/>
            <person name="Chuda L."/>
            <person name="Citroen M."/>
            <person name="Collymore A."/>
            <person name="Cooke P."/>
            <person name="Costello M."/>
            <person name="D'Aco K."/>
            <person name="Daza R."/>
            <person name="De Haan G."/>
            <person name="DeGray S."/>
            <person name="DeMaso C."/>
            <person name="Dhargay N."/>
            <person name="Dooley K."/>
            <person name="Dooley E."/>
            <person name="Doricent M."/>
            <person name="Dorje P."/>
            <person name="Dorjee K."/>
            <person name="Dupes A."/>
            <person name="Elong R."/>
            <person name="Falk J."/>
            <person name="Farina A."/>
            <person name="Faro S."/>
            <person name="Ferguson D."/>
            <person name="Fisher S."/>
            <person name="Foley C.D."/>
            <person name="Franke A."/>
            <person name="Friedrich D."/>
            <person name="Gadbois L."/>
            <person name="Gearin G."/>
            <person name="Gearin C.R."/>
            <person name="Giannoukos G."/>
            <person name="Goode T."/>
            <person name="Graham J."/>
            <person name="Grandbois E."/>
            <person name="Grewal S."/>
            <person name="Gyaltsen K."/>
            <person name="Hafez N."/>
            <person name="Hagos B."/>
            <person name="Hall J."/>
            <person name="Henson C."/>
            <person name="Hollinger A."/>
            <person name="Honan T."/>
            <person name="Huard M.D."/>
            <person name="Hughes L."/>
            <person name="Hurhula B."/>
            <person name="Husby M.E."/>
            <person name="Kamat A."/>
            <person name="Kanga B."/>
            <person name="Kashin S."/>
            <person name="Khazanovich D."/>
            <person name="Kisner P."/>
            <person name="Lance K."/>
            <person name="Lara M."/>
            <person name="Lee W."/>
            <person name="Lennon N."/>
            <person name="Letendre F."/>
            <person name="LeVine R."/>
            <person name="Lipovsky A."/>
            <person name="Liu X."/>
            <person name="Liu J."/>
            <person name="Liu S."/>
            <person name="Lokyitsang T."/>
            <person name="Lokyitsang Y."/>
            <person name="Lubonja R."/>
            <person name="Lui A."/>
            <person name="MacDonald P."/>
            <person name="Magnisalis V."/>
            <person name="Maru K."/>
            <person name="Matthews C."/>
            <person name="McCusker W."/>
            <person name="McDonough S."/>
            <person name="Mehta T."/>
            <person name="Meldrim J."/>
            <person name="Meneus L."/>
            <person name="Mihai O."/>
            <person name="Mihalev A."/>
            <person name="Mihova T."/>
            <person name="Mittelman R."/>
            <person name="Mlenga V."/>
            <person name="Montmayeur A."/>
            <person name="Mulrain L."/>
            <person name="Navidi A."/>
            <person name="Naylor J."/>
            <person name="Negash T."/>
            <person name="Nguyen T."/>
            <person name="Nguyen N."/>
            <person name="Nicol R."/>
            <person name="Norbu C."/>
            <person name="Norbu N."/>
            <person name="Novod N."/>
            <person name="O'Neill B."/>
            <person name="Osman S."/>
            <person name="Markiewicz E."/>
            <person name="Oyono O.L."/>
            <person name="Patti C."/>
            <person name="Phunkhang P."/>
            <person name="Pierre F."/>
            <person name="Priest M."/>
            <person name="Raghuraman S."/>
            <person name="Rege F."/>
            <person name="Reyes R."/>
            <person name="Rise C."/>
            <person name="Rogov P."/>
            <person name="Ross K."/>
            <person name="Ryan E."/>
            <person name="Settipalli S."/>
            <person name="Shea T."/>
            <person name="Sherpa N."/>
            <person name="Shi L."/>
            <person name="Shih D."/>
            <person name="Sparrow T."/>
            <person name="Spaulding J."/>
            <person name="Stalker J."/>
            <person name="Stange-Thomann N."/>
            <person name="Stavropoulos S."/>
            <person name="Stone C."/>
            <person name="Strader C."/>
            <person name="Tesfaye S."/>
            <person name="Thomson T."/>
            <person name="Thoulutsang Y."/>
            <person name="Thoulutsang D."/>
            <person name="Topham K."/>
            <person name="Topping I."/>
            <person name="Tsamla T."/>
            <person name="Vassiliev H."/>
            <person name="Vo A."/>
            <person name="Wangchuk T."/>
            <person name="Wangdi T."/>
            <person name="Weiand M."/>
            <person name="Wilkinson J."/>
            <person name="Wilson A."/>
            <person name="Yadav S."/>
            <person name="Young G."/>
            <person name="Yu Q."/>
            <person name="Zembek L."/>
            <person name="Zhong D."/>
            <person name="Zimmer A."/>
            <person name="Zwirko Z."/>
            <person name="Jaffe D.B."/>
            <person name="Alvarez P."/>
            <person name="Brockman W."/>
            <person name="Butler J."/>
            <person name="Chin C."/>
            <person name="Gnerre S."/>
            <person name="Grabherr M."/>
            <person name="Kleber M."/>
            <person name="Mauceli E."/>
            <person name="MacCallum I."/>
        </authorList>
    </citation>
    <scope>NUCLEOTIDE SEQUENCE [LARGE SCALE GENOMIC DNA]</scope>
    <source>
        <strain evidence="3">Tucson 14024-0371.13</strain>
    </source>
</reference>
<accession>A0A0P9C8H2</accession>
<sequence length="96" mass="11147">MKLPVIILSIILAIIGLSVTRKRTFDESTMRDYNGLSSFPPHRGSQSYIVMPPSKNLTQIERLHWAENCRQFRLKCKFAEQCCSKRCLKNLKRCTT</sequence>
<dbReference type="InParanoid" id="A0A0P9C8H2"/>
<keyword evidence="1" id="KW-0732">Signal</keyword>
<proteinExistence type="predicted"/>
<dbReference type="SMR" id="A0A0P9C8H2"/>
<keyword evidence="3" id="KW-1185">Reference proteome</keyword>
<organism evidence="2 3">
    <name type="scientific">Drosophila ananassae</name>
    <name type="common">Fruit fly</name>
    <dbReference type="NCBI Taxonomy" id="7217"/>
    <lineage>
        <taxon>Eukaryota</taxon>
        <taxon>Metazoa</taxon>
        <taxon>Ecdysozoa</taxon>
        <taxon>Arthropoda</taxon>
        <taxon>Hexapoda</taxon>
        <taxon>Insecta</taxon>
        <taxon>Pterygota</taxon>
        <taxon>Neoptera</taxon>
        <taxon>Endopterygota</taxon>
        <taxon>Diptera</taxon>
        <taxon>Brachycera</taxon>
        <taxon>Muscomorpha</taxon>
        <taxon>Ephydroidea</taxon>
        <taxon>Drosophilidae</taxon>
        <taxon>Drosophila</taxon>
        <taxon>Sophophora</taxon>
    </lineage>
</organism>
<protein>
    <recommendedName>
        <fullName evidence="4">WAP domain-containing protein</fullName>
    </recommendedName>
</protein>
<dbReference type="AlphaFoldDB" id="A0A0P9C8H2"/>